<dbReference type="AlphaFoldDB" id="W1VET5"/>
<dbReference type="Proteomes" id="UP000018852">
    <property type="component" value="Unassembled WGS sequence"/>
</dbReference>
<reference evidence="1 2" key="1">
    <citation type="submission" date="2013-12" db="EMBL/GenBank/DDBJ databases">
        <title>A Varibaculum cambriense genome reconstructed from a premature infant gut community with otherwise low bacterial novelty that shifts toward anaerobic metabolism during the third week of life.</title>
        <authorList>
            <person name="Brown C.T."/>
            <person name="Sharon I."/>
            <person name="Thomas B.C."/>
            <person name="Castelle C.J."/>
            <person name="Morowitz M.J."/>
            <person name="Banfield J.F."/>
        </authorList>
    </citation>
    <scope>NUCLEOTIDE SEQUENCE [LARGE SCALE GENOMIC DNA]</scope>
    <source>
        <strain evidence="2">DORA_12</strain>
    </source>
</reference>
<accession>W1VET5</accession>
<evidence type="ECO:0000313" key="1">
    <source>
        <dbReference type="EMBL" id="ETJ02559.1"/>
    </source>
</evidence>
<protein>
    <submittedName>
        <fullName evidence="1">Uncharacterized protein</fullName>
    </submittedName>
</protein>
<gene>
    <name evidence="1" type="ORF">Q605_AUC00978G0004</name>
</gene>
<name>W1VET5_9ACTO</name>
<proteinExistence type="predicted"/>
<dbReference type="EMBL" id="AZLV01000978">
    <property type="protein sequence ID" value="ETJ02559.1"/>
    <property type="molecule type" value="Genomic_DNA"/>
</dbReference>
<sequence length="72" mass="7768">MEQGATTIPRVRKEPEEMAAAMSLGFHTTSARDSTSSFDQSVSRDRVSWPEGEMTRCVSTVVAASACSSRTP</sequence>
<comment type="caution">
    <text evidence="1">The sequence shown here is derived from an EMBL/GenBank/DDBJ whole genome shotgun (WGS) entry which is preliminary data.</text>
</comment>
<organism evidence="1 2">
    <name type="scientific">Actinomyces urogenitalis DORA_12</name>
    <dbReference type="NCBI Taxonomy" id="1403939"/>
    <lineage>
        <taxon>Bacteria</taxon>
        <taxon>Bacillati</taxon>
        <taxon>Actinomycetota</taxon>
        <taxon>Actinomycetes</taxon>
        <taxon>Actinomycetales</taxon>
        <taxon>Actinomycetaceae</taxon>
        <taxon>Actinomyces</taxon>
    </lineage>
</organism>
<evidence type="ECO:0000313" key="2">
    <source>
        <dbReference type="Proteomes" id="UP000018852"/>
    </source>
</evidence>